<dbReference type="Pfam" id="PF02272">
    <property type="entry name" value="DHHA1"/>
    <property type="match status" value="1"/>
</dbReference>
<dbReference type="GO" id="GO:0003676">
    <property type="term" value="F:nucleic acid binding"/>
    <property type="evidence" value="ECO:0007669"/>
    <property type="project" value="InterPro"/>
</dbReference>
<dbReference type="Gene3D" id="3.90.1640.10">
    <property type="entry name" value="inorganic pyrophosphatase (n-terminal core)"/>
    <property type="match status" value="1"/>
</dbReference>
<feature type="domain" description="DDH" evidence="1">
    <location>
        <begin position="15"/>
        <end position="160"/>
    </location>
</feature>
<dbReference type="Gene3D" id="3.10.310.30">
    <property type="match status" value="1"/>
</dbReference>
<proteinExistence type="predicted"/>
<dbReference type="Pfam" id="PF01368">
    <property type="entry name" value="DHH"/>
    <property type="match status" value="1"/>
</dbReference>
<organism evidence="3 4">
    <name type="scientific">Candidatus Dojkabacteria bacterium</name>
    <dbReference type="NCBI Taxonomy" id="2099670"/>
    <lineage>
        <taxon>Bacteria</taxon>
        <taxon>Candidatus Dojkabacteria</taxon>
    </lineage>
</organism>
<evidence type="ECO:0000259" key="2">
    <source>
        <dbReference type="Pfam" id="PF02272"/>
    </source>
</evidence>
<dbReference type="InterPro" id="IPR003156">
    <property type="entry name" value="DHHA1_dom"/>
</dbReference>
<name>A0A832R9R3_9BACT</name>
<dbReference type="EMBL" id="DUTP01000002">
    <property type="protein sequence ID" value="HHX99227.1"/>
    <property type="molecule type" value="Genomic_DNA"/>
</dbReference>
<evidence type="ECO:0000259" key="1">
    <source>
        <dbReference type="Pfam" id="PF01368"/>
    </source>
</evidence>
<feature type="domain" description="DHHA1" evidence="2">
    <location>
        <begin position="257"/>
        <end position="326"/>
    </location>
</feature>
<dbReference type="InterPro" id="IPR051319">
    <property type="entry name" value="Oligoribo/pAp-PDE_c-di-AMP_PDE"/>
</dbReference>
<dbReference type="Proteomes" id="UP000576550">
    <property type="component" value="Unassembled WGS sequence"/>
</dbReference>
<sequence length="329" mass="37679">MSYKLFKKLVERSKNILILTHKGPDIDAFSSALLLKISLEEIYPKKRFVFQTKQSPTIRLPRMKDIEMVDRLDSTGFDLIIVTDAGDISLCTGDEDNISNDIQKIYIDHHDTFFNYVHGEVLINNNMSSAAEEVHELLKSVYGKKFKLDEEKAELVQYGIVADTGRFLYDVTTPNTHRVFADAKEIADVDLEDFAYRNSKFPREATPAIIKYLESLIIEKDMAYMFVSREDLENNDELKKGASTAQSFLRDKYLRFIQGVHWGFILKPDMNIENVWFVSFRSTKGYQDVKVIAEELGGGGHTYSAGVQIQATSLDEVLEKILKVVRKHL</sequence>
<comment type="caution">
    <text evidence="3">The sequence shown here is derived from an EMBL/GenBank/DDBJ whole genome shotgun (WGS) entry which is preliminary data.</text>
</comment>
<gene>
    <name evidence="3" type="ORF">GX533_00890</name>
</gene>
<evidence type="ECO:0000313" key="4">
    <source>
        <dbReference type="Proteomes" id="UP000576550"/>
    </source>
</evidence>
<protein>
    <submittedName>
        <fullName evidence="3">Uncharacterized protein</fullName>
    </submittedName>
</protein>
<dbReference type="AlphaFoldDB" id="A0A832R9R3"/>
<dbReference type="SUPFAM" id="SSF64182">
    <property type="entry name" value="DHH phosphoesterases"/>
    <property type="match status" value="1"/>
</dbReference>
<reference evidence="3 4" key="1">
    <citation type="journal article" date="2020" name="Biotechnol. Biofuels">
        <title>New insights from the biogas microbiome by comprehensive genome-resolved metagenomics of nearly 1600 species originating from multiple anaerobic digesters.</title>
        <authorList>
            <person name="Campanaro S."/>
            <person name="Treu L."/>
            <person name="Rodriguez-R L.M."/>
            <person name="Kovalovszki A."/>
            <person name="Ziels R.M."/>
            <person name="Maus I."/>
            <person name="Zhu X."/>
            <person name="Kougias P.G."/>
            <person name="Basile A."/>
            <person name="Luo G."/>
            <person name="Schluter A."/>
            <person name="Konstantinidis K.T."/>
            <person name="Angelidaki I."/>
        </authorList>
    </citation>
    <scope>NUCLEOTIDE SEQUENCE [LARGE SCALE GENOMIC DNA]</scope>
    <source>
        <strain evidence="3">AS05jafATM_89</strain>
    </source>
</reference>
<evidence type="ECO:0000313" key="3">
    <source>
        <dbReference type="EMBL" id="HHX99227.1"/>
    </source>
</evidence>
<accession>A0A832R9R3</accession>
<dbReference type="PANTHER" id="PTHR47618">
    <property type="entry name" value="BIFUNCTIONAL OLIGORIBONUCLEASE AND PAP PHOSPHATASE NRNA"/>
    <property type="match status" value="1"/>
</dbReference>
<dbReference type="InterPro" id="IPR001667">
    <property type="entry name" value="DDH_dom"/>
</dbReference>
<dbReference type="PANTHER" id="PTHR47618:SF1">
    <property type="entry name" value="BIFUNCTIONAL OLIGORIBONUCLEASE AND PAP PHOSPHATASE NRNA"/>
    <property type="match status" value="1"/>
</dbReference>
<dbReference type="InterPro" id="IPR038763">
    <property type="entry name" value="DHH_sf"/>
</dbReference>